<keyword evidence="1" id="KW-0812">Transmembrane</keyword>
<keyword evidence="1" id="KW-0472">Membrane</keyword>
<proteinExistence type="predicted"/>
<evidence type="ECO:0000256" key="1">
    <source>
        <dbReference type="SAM" id="Phobius"/>
    </source>
</evidence>
<comment type="caution">
    <text evidence="2">The sequence shown here is derived from an EMBL/GenBank/DDBJ whole genome shotgun (WGS) entry which is preliminary data.</text>
</comment>
<name>X1C9Y2_9ZZZZ</name>
<gene>
    <name evidence="2" type="ORF">S01H4_23249</name>
</gene>
<organism evidence="2">
    <name type="scientific">marine sediment metagenome</name>
    <dbReference type="NCBI Taxonomy" id="412755"/>
    <lineage>
        <taxon>unclassified sequences</taxon>
        <taxon>metagenomes</taxon>
        <taxon>ecological metagenomes</taxon>
    </lineage>
</organism>
<dbReference type="EMBL" id="BART01010760">
    <property type="protein sequence ID" value="GAG90042.1"/>
    <property type="molecule type" value="Genomic_DNA"/>
</dbReference>
<sequence length="160" mass="18255">MLSIFWFIPSWTAGINLEIQLYFNKAGGLNYVEILTLNFWSANFILNKTALIGAFLGVIIMSIPPERSLFTLLGTYLGWGRPSRIKAMIYWWTIGFGVFYLIGQLIDATSYFSWAIYLLDNEIFDLSPNLMSNAFSVLFDQNSTDLTSIFLYAALYLPII</sequence>
<dbReference type="AlphaFoldDB" id="X1C9Y2"/>
<feature type="non-terminal residue" evidence="2">
    <location>
        <position position="160"/>
    </location>
</feature>
<evidence type="ECO:0000313" key="2">
    <source>
        <dbReference type="EMBL" id="GAG90042.1"/>
    </source>
</evidence>
<protein>
    <submittedName>
        <fullName evidence="2">Uncharacterized protein</fullName>
    </submittedName>
</protein>
<feature type="transmembrane region" description="Helical" evidence="1">
    <location>
        <begin position="89"/>
        <end position="114"/>
    </location>
</feature>
<feature type="transmembrane region" description="Helical" evidence="1">
    <location>
        <begin position="45"/>
        <end position="63"/>
    </location>
</feature>
<keyword evidence="1" id="KW-1133">Transmembrane helix</keyword>
<reference evidence="2" key="1">
    <citation type="journal article" date="2014" name="Front. Microbiol.">
        <title>High frequency of phylogenetically diverse reductive dehalogenase-homologous genes in deep subseafloor sedimentary metagenomes.</title>
        <authorList>
            <person name="Kawai M."/>
            <person name="Futagami T."/>
            <person name="Toyoda A."/>
            <person name="Takaki Y."/>
            <person name="Nishi S."/>
            <person name="Hori S."/>
            <person name="Arai W."/>
            <person name="Tsubouchi T."/>
            <person name="Morono Y."/>
            <person name="Uchiyama I."/>
            <person name="Ito T."/>
            <person name="Fujiyama A."/>
            <person name="Inagaki F."/>
            <person name="Takami H."/>
        </authorList>
    </citation>
    <scope>NUCLEOTIDE SEQUENCE</scope>
    <source>
        <strain evidence="2">Expedition CK06-06</strain>
    </source>
</reference>
<accession>X1C9Y2</accession>